<dbReference type="Proteomes" id="UP000087171">
    <property type="component" value="Chromosome Ca1"/>
</dbReference>
<dbReference type="PANTHER" id="PTHR35304:SF10">
    <property type="entry name" value="TRANSMEMBRANE PROTEIN"/>
    <property type="match status" value="1"/>
</dbReference>
<name>A0A1S2XF71_CICAR</name>
<gene>
    <name evidence="2" type="primary">LOC101493563</name>
</gene>
<dbReference type="OrthoDB" id="749576at2759"/>
<dbReference type="STRING" id="3827.A0A1S2XF71"/>
<protein>
    <submittedName>
        <fullName evidence="2">Uncharacterized protein LOC101493563</fullName>
    </submittedName>
</protein>
<dbReference type="PANTHER" id="PTHR35304">
    <property type="entry name" value="OS05G0120300 PROTEIN-RELATED"/>
    <property type="match status" value="1"/>
</dbReference>
<keyword evidence="1" id="KW-1185">Reference proteome</keyword>
<dbReference type="PaxDb" id="3827-XP_004487046.1"/>
<dbReference type="AlphaFoldDB" id="A0A1S2XF71"/>
<organism evidence="1 2">
    <name type="scientific">Cicer arietinum</name>
    <name type="common">Chickpea</name>
    <name type="synonym">Garbanzo</name>
    <dbReference type="NCBI Taxonomy" id="3827"/>
    <lineage>
        <taxon>Eukaryota</taxon>
        <taxon>Viridiplantae</taxon>
        <taxon>Streptophyta</taxon>
        <taxon>Embryophyta</taxon>
        <taxon>Tracheophyta</taxon>
        <taxon>Spermatophyta</taxon>
        <taxon>Magnoliopsida</taxon>
        <taxon>eudicotyledons</taxon>
        <taxon>Gunneridae</taxon>
        <taxon>Pentapetalae</taxon>
        <taxon>rosids</taxon>
        <taxon>fabids</taxon>
        <taxon>Fabales</taxon>
        <taxon>Fabaceae</taxon>
        <taxon>Papilionoideae</taxon>
        <taxon>50 kb inversion clade</taxon>
        <taxon>NPAAA clade</taxon>
        <taxon>Hologalegina</taxon>
        <taxon>IRL clade</taxon>
        <taxon>Cicereae</taxon>
        <taxon>Cicer</taxon>
    </lineage>
</organism>
<sequence>MASVCISNCVNNKTISIRPTFANLYKWPESEVEFVKTINSDKYRVKDEVDSLSCRQMYLRSYKFSRKKSVTWKTIKCFSSIKESVVCGSNNRLKNNIKIIERVKYVTRVAVSIIHRLLSRSDKVHVGCHDF</sequence>
<evidence type="ECO:0000313" key="1">
    <source>
        <dbReference type="Proteomes" id="UP000087171"/>
    </source>
</evidence>
<proteinExistence type="predicted"/>
<accession>A0A1S2XF71</accession>
<reference evidence="2" key="2">
    <citation type="submission" date="2025-08" db="UniProtKB">
        <authorList>
            <consortium name="RefSeq"/>
        </authorList>
    </citation>
    <scope>IDENTIFICATION</scope>
    <source>
        <tissue evidence="2">Etiolated seedlings</tissue>
    </source>
</reference>
<evidence type="ECO:0000313" key="2">
    <source>
        <dbReference type="RefSeq" id="XP_004487046.1"/>
    </source>
</evidence>
<dbReference type="RefSeq" id="XP_004487046.1">
    <property type="nucleotide sequence ID" value="XM_004486989.2"/>
</dbReference>
<reference evidence="1" key="1">
    <citation type="journal article" date="2013" name="Nat. Biotechnol.">
        <title>Draft genome sequence of chickpea (Cicer arietinum) provides a resource for trait improvement.</title>
        <authorList>
            <person name="Varshney R.K."/>
            <person name="Song C."/>
            <person name="Saxena R.K."/>
            <person name="Azam S."/>
            <person name="Yu S."/>
            <person name="Sharpe A.G."/>
            <person name="Cannon S."/>
            <person name="Baek J."/>
            <person name="Rosen B.D."/>
            <person name="Tar'an B."/>
            <person name="Millan T."/>
            <person name="Zhang X."/>
            <person name="Ramsay L.D."/>
            <person name="Iwata A."/>
            <person name="Wang Y."/>
            <person name="Nelson W."/>
            <person name="Farmer A.D."/>
            <person name="Gaur P.M."/>
            <person name="Soderlund C."/>
            <person name="Penmetsa R.V."/>
            <person name="Xu C."/>
            <person name="Bharti A.K."/>
            <person name="He W."/>
            <person name="Winter P."/>
            <person name="Zhao S."/>
            <person name="Hane J.K."/>
            <person name="Carrasquilla-Garcia N."/>
            <person name="Condie J.A."/>
            <person name="Upadhyaya H.D."/>
            <person name="Luo M.C."/>
            <person name="Thudi M."/>
            <person name="Gowda C.L."/>
            <person name="Singh N.P."/>
            <person name="Lichtenzveig J."/>
            <person name="Gali K.K."/>
            <person name="Rubio J."/>
            <person name="Nadarajan N."/>
            <person name="Dolezel J."/>
            <person name="Bansal K.C."/>
            <person name="Xu X."/>
            <person name="Edwards D."/>
            <person name="Zhang G."/>
            <person name="Kahl G."/>
            <person name="Gil J."/>
            <person name="Singh K.B."/>
            <person name="Datta S.K."/>
            <person name="Jackson S.A."/>
            <person name="Wang J."/>
            <person name="Cook D.R."/>
        </authorList>
    </citation>
    <scope>NUCLEOTIDE SEQUENCE [LARGE SCALE GENOMIC DNA]</scope>
    <source>
        <strain evidence="1">cv. CDC Frontier</strain>
    </source>
</reference>